<evidence type="ECO:0000313" key="2">
    <source>
        <dbReference type="Proteomes" id="UP000650477"/>
    </source>
</evidence>
<sequence>YSVLTGGDVPVLVLRIVQLEKLVEQIAQEFRDLLADKFEETEIQTYIGKFKA</sequence>
<gene>
    <name evidence="1" type="ORF">CYG68_21670</name>
</gene>
<feature type="non-terminal residue" evidence="1">
    <location>
        <position position="1"/>
    </location>
</feature>
<comment type="caution">
    <text evidence="1">The sequence shown here is derived from an EMBL/GenBank/DDBJ whole genome shotgun (WGS) entry which is preliminary data.</text>
</comment>
<dbReference type="EMBL" id="PKLF01000122">
    <property type="protein sequence ID" value="MBE8614924.1"/>
    <property type="molecule type" value="Genomic_DNA"/>
</dbReference>
<organism evidence="1 2">
    <name type="scientific">Morganella morganii</name>
    <name type="common">Proteus morganii</name>
    <dbReference type="NCBI Taxonomy" id="582"/>
    <lineage>
        <taxon>Bacteria</taxon>
        <taxon>Pseudomonadati</taxon>
        <taxon>Pseudomonadota</taxon>
        <taxon>Gammaproteobacteria</taxon>
        <taxon>Enterobacterales</taxon>
        <taxon>Morganellaceae</taxon>
        <taxon>Morganella</taxon>
    </lineage>
</organism>
<dbReference type="Proteomes" id="UP000650477">
    <property type="component" value="Unassembled WGS sequence"/>
</dbReference>
<dbReference type="AlphaFoldDB" id="A0A8I0Q4T6"/>
<name>A0A8I0Q4T6_MORMO</name>
<reference evidence="1" key="1">
    <citation type="submission" date="2017-12" db="EMBL/GenBank/DDBJ databases">
        <title>Genome sequencing and analysis.</title>
        <authorList>
            <person name="Huang Y.-T."/>
        </authorList>
    </citation>
    <scope>NUCLEOTIDE SEQUENCE</scope>
    <source>
        <strain evidence="1">VGH116</strain>
    </source>
</reference>
<protein>
    <submittedName>
        <fullName evidence="1">Uncharacterized protein</fullName>
    </submittedName>
</protein>
<proteinExistence type="predicted"/>
<accession>A0A8I0Q4T6</accession>
<evidence type="ECO:0000313" key="1">
    <source>
        <dbReference type="EMBL" id="MBE8614924.1"/>
    </source>
</evidence>